<keyword evidence="2" id="KW-0732">Signal</keyword>
<evidence type="ECO:0000256" key="2">
    <source>
        <dbReference type="SAM" id="SignalP"/>
    </source>
</evidence>
<feature type="compositionally biased region" description="Polar residues" evidence="1">
    <location>
        <begin position="103"/>
        <end position="112"/>
    </location>
</feature>
<protein>
    <submittedName>
        <fullName evidence="3">ARAD1A03168p</fullName>
    </submittedName>
</protein>
<organism evidence="3">
    <name type="scientific">Blastobotrys adeninivorans</name>
    <name type="common">Yeast</name>
    <name type="synonym">Arxula adeninivorans</name>
    <dbReference type="NCBI Taxonomy" id="409370"/>
    <lineage>
        <taxon>Eukaryota</taxon>
        <taxon>Fungi</taxon>
        <taxon>Dikarya</taxon>
        <taxon>Ascomycota</taxon>
        <taxon>Saccharomycotina</taxon>
        <taxon>Dipodascomycetes</taxon>
        <taxon>Dipodascales</taxon>
        <taxon>Trichomonascaceae</taxon>
        <taxon>Blastobotrys</taxon>
    </lineage>
</organism>
<feature type="compositionally biased region" description="Low complexity" evidence="1">
    <location>
        <begin position="130"/>
        <end position="195"/>
    </location>
</feature>
<gene>
    <name evidence="3" type="ORF">GNLVRS02_ARAD1A03168g</name>
</gene>
<evidence type="ECO:0000256" key="1">
    <source>
        <dbReference type="SAM" id="MobiDB-lite"/>
    </source>
</evidence>
<feature type="signal peptide" evidence="2">
    <location>
        <begin position="1"/>
        <end position="17"/>
    </location>
</feature>
<feature type="compositionally biased region" description="Polar residues" evidence="1">
    <location>
        <begin position="196"/>
        <end position="206"/>
    </location>
</feature>
<reference evidence="3" key="1">
    <citation type="submission" date="2014-02" db="EMBL/GenBank/DDBJ databases">
        <authorList>
            <person name="Genoscope - CEA"/>
        </authorList>
    </citation>
    <scope>NUCLEOTIDE SEQUENCE</scope>
    <source>
        <strain evidence="3">LS3</strain>
    </source>
</reference>
<accession>A0A060SWA8</accession>
<name>A0A060SWA8_BLAAD</name>
<dbReference type="AlphaFoldDB" id="A0A060SWA8"/>
<proteinExistence type="predicted"/>
<dbReference type="EMBL" id="HG937691">
    <property type="protein sequence ID" value="CDP33165.1"/>
    <property type="molecule type" value="Genomic_DNA"/>
</dbReference>
<sequence>MMHLKAVVLGLIAVAVAQDTPSCNGDYEECYSYWLSYYSGGEATAAMGDYSIGDFSDYSMGDYATYSDYDISGILGSLSDLATASLPDTYSVGDASYGYTPTFSITLPSLTPTRGGGGGGHETDSESDVQSRGAQSTGGAQSQQTRGGQSQSQQTGGGQTQQTTGGQSQQTSGGQSQQTSGGQSQQQSAGSSGSSDGSKPTATVDKSQAPILGVTVLLLLPLAALLV</sequence>
<feature type="region of interest" description="Disordered" evidence="1">
    <location>
        <begin position="103"/>
        <end position="209"/>
    </location>
</feature>
<feature type="chain" id="PRO_5001587787" evidence="2">
    <location>
        <begin position="18"/>
        <end position="227"/>
    </location>
</feature>
<evidence type="ECO:0000313" key="3">
    <source>
        <dbReference type="EMBL" id="CDP33165.1"/>
    </source>
</evidence>
<reference evidence="3" key="2">
    <citation type="submission" date="2014-06" db="EMBL/GenBank/DDBJ databases">
        <title>The complete genome of Blastobotrys (Arxula) adeninivorans LS3 - a yeast of biotechnological interest.</title>
        <authorList>
            <person name="Kunze G."/>
            <person name="Gaillardin C."/>
            <person name="Czernicka M."/>
            <person name="Durrens P."/>
            <person name="Martin T."/>
            <person name="Boer E."/>
            <person name="Gabaldon T."/>
            <person name="Cruz J."/>
            <person name="Talla E."/>
            <person name="Marck C."/>
            <person name="Goffeau A."/>
            <person name="Barbe V."/>
            <person name="Baret P."/>
            <person name="Baronian K."/>
            <person name="Beier S."/>
            <person name="Bleykasten C."/>
            <person name="Bode R."/>
            <person name="Casaregola S."/>
            <person name="Despons L."/>
            <person name="Fairhead C."/>
            <person name="Giersberg M."/>
            <person name="Gierski P."/>
            <person name="Hahnel U."/>
            <person name="Hartmann A."/>
            <person name="Jankowska D."/>
            <person name="Jubin C."/>
            <person name="Jung P."/>
            <person name="Lafontaine I."/>
            <person name="Leh-Louis V."/>
            <person name="Lemaire M."/>
            <person name="Marcet-Houben M."/>
            <person name="Mascher M."/>
            <person name="Morel G."/>
            <person name="Richard G.-F."/>
            <person name="Riechen J."/>
            <person name="Sacerdot C."/>
            <person name="Sarkar A."/>
            <person name="Savel G."/>
            <person name="Schacherer J."/>
            <person name="Sherman D."/>
            <person name="Straub M.-L."/>
            <person name="Stein N."/>
            <person name="Thierry A."/>
            <person name="Trautwein-Schult A."/>
            <person name="Westhof E."/>
            <person name="Worch S."/>
            <person name="Dujon B."/>
            <person name="Souciet J.-L."/>
            <person name="Wincker P."/>
            <person name="Scholz U."/>
            <person name="Neuveglise N."/>
        </authorList>
    </citation>
    <scope>NUCLEOTIDE SEQUENCE</scope>
    <source>
        <strain evidence="3">LS3</strain>
    </source>
</reference>